<feature type="region of interest" description="Disordered" evidence="1">
    <location>
        <begin position="216"/>
        <end position="271"/>
    </location>
</feature>
<gene>
    <name evidence="2" type="ORF">E8E13_009896</name>
</gene>
<keyword evidence="3" id="KW-1185">Reference proteome</keyword>
<feature type="compositionally biased region" description="Low complexity" evidence="1">
    <location>
        <begin position="216"/>
        <end position="231"/>
    </location>
</feature>
<evidence type="ECO:0000256" key="1">
    <source>
        <dbReference type="SAM" id="MobiDB-lite"/>
    </source>
</evidence>
<name>A0A9P4WA99_CURKU</name>
<comment type="caution">
    <text evidence="2">The sequence shown here is derived from an EMBL/GenBank/DDBJ whole genome shotgun (WGS) entry which is preliminary data.</text>
</comment>
<evidence type="ECO:0000313" key="2">
    <source>
        <dbReference type="EMBL" id="KAF3001563.1"/>
    </source>
</evidence>
<organism evidence="2 3">
    <name type="scientific">Curvularia kusanoi</name>
    <name type="common">Cochliobolus kusanoi</name>
    <dbReference type="NCBI Taxonomy" id="90978"/>
    <lineage>
        <taxon>Eukaryota</taxon>
        <taxon>Fungi</taxon>
        <taxon>Dikarya</taxon>
        <taxon>Ascomycota</taxon>
        <taxon>Pezizomycotina</taxon>
        <taxon>Dothideomycetes</taxon>
        <taxon>Pleosporomycetidae</taxon>
        <taxon>Pleosporales</taxon>
        <taxon>Pleosporineae</taxon>
        <taxon>Pleosporaceae</taxon>
        <taxon>Curvularia</taxon>
    </lineage>
</organism>
<protein>
    <submittedName>
        <fullName evidence="2">Uncharacterized protein</fullName>
    </submittedName>
</protein>
<feature type="region of interest" description="Disordered" evidence="1">
    <location>
        <begin position="1"/>
        <end position="34"/>
    </location>
</feature>
<dbReference type="AlphaFoldDB" id="A0A9P4WA99"/>
<sequence length="271" mass="28719">MANPNRGVWGPGGTPGGGVNHLQAASNGAPNSTLQQASHDLTEAAHQLLTRTHPQSVIPSTLNQPQGFFNFAHLYVVWYILDIQVANELRRIFAFAPVDIRRVADFFLRPRNQSPYDAIWGTGNREYSPVVARTTLHARQLLTQRPSYLKAFVIHSRGSVNDGACTNNCAGAVRGEKPFTAFLGCVSILGEWNGACSNCVWSDAGASCTFASSRPAAAAGPSRATNTRSGPSRGGSAVGSSSRPAVGPSGSGRRAIGAPDEMEERVVDSSE</sequence>
<feature type="compositionally biased region" description="Gly residues" evidence="1">
    <location>
        <begin position="9"/>
        <end position="19"/>
    </location>
</feature>
<feature type="compositionally biased region" description="Low complexity" evidence="1">
    <location>
        <begin position="238"/>
        <end position="247"/>
    </location>
</feature>
<accession>A0A9P4WA99</accession>
<evidence type="ECO:0000313" key="3">
    <source>
        <dbReference type="Proteomes" id="UP000801428"/>
    </source>
</evidence>
<proteinExistence type="predicted"/>
<dbReference type="Pfam" id="PF12511">
    <property type="entry name" value="DUF3716"/>
    <property type="match status" value="1"/>
</dbReference>
<dbReference type="InterPro" id="IPR022190">
    <property type="entry name" value="DUF3716"/>
</dbReference>
<dbReference type="OrthoDB" id="3692536at2759"/>
<dbReference type="Proteomes" id="UP000801428">
    <property type="component" value="Unassembled WGS sequence"/>
</dbReference>
<reference evidence="2" key="1">
    <citation type="submission" date="2019-04" db="EMBL/GenBank/DDBJ databases">
        <title>Sequencing of skin fungus with MAO and IRED activity.</title>
        <authorList>
            <person name="Marsaioli A.J."/>
            <person name="Bonatto J.M.C."/>
            <person name="Reis Junior O."/>
        </authorList>
    </citation>
    <scope>NUCLEOTIDE SEQUENCE</scope>
    <source>
        <strain evidence="2">30M1</strain>
    </source>
</reference>
<dbReference type="EMBL" id="SWKU01000013">
    <property type="protein sequence ID" value="KAF3001563.1"/>
    <property type="molecule type" value="Genomic_DNA"/>
</dbReference>
<feature type="compositionally biased region" description="Polar residues" evidence="1">
    <location>
        <begin position="23"/>
        <end position="34"/>
    </location>
</feature>